<evidence type="ECO:0000313" key="2">
    <source>
        <dbReference type="Proteomes" id="UP000823405"/>
    </source>
</evidence>
<proteinExistence type="predicted"/>
<dbReference type="Proteomes" id="UP000823405">
    <property type="component" value="Unassembled WGS sequence"/>
</dbReference>
<evidence type="ECO:0000313" key="1">
    <source>
        <dbReference type="EMBL" id="KAG0292558.1"/>
    </source>
</evidence>
<protein>
    <submittedName>
        <fullName evidence="1">Uncharacterized protein</fullName>
    </submittedName>
</protein>
<name>A0A9P6QRW8_9FUNG</name>
<sequence>MTHEYSVACCSLRGEAEAFDKDAIAERMNEIRHICHICSDFEPDDIYNYNETGMYLKELSTHSYTTEELASDAKPKRGAAFRVSDLFRVNAYGSLLV</sequence>
<organism evidence="1 2">
    <name type="scientific">Linnemannia gamsii</name>
    <dbReference type="NCBI Taxonomy" id="64522"/>
    <lineage>
        <taxon>Eukaryota</taxon>
        <taxon>Fungi</taxon>
        <taxon>Fungi incertae sedis</taxon>
        <taxon>Mucoromycota</taxon>
        <taxon>Mortierellomycotina</taxon>
        <taxon>Mortierellomycetes</taxon>
        <taxon>Mortierellales</taxon>
        <taxon>Mortierellaceae</taxon>
        <taxon>Linnemannia</taxon>
    </lineage>
</organism>
<dbReference type="OrthoDB" id="2447222at2759"/>
<dbReference type="AlphaFoldDB" id="A0A9P6QRW8"/>
<keyword evidence="2" id="KW-1185">Reference proteome</keyword>
<comment type="caution">
    <text evidence="1">The sequence shown here is derived from an EMBL/GenBank/DDBJ whole genome shotgun (WGS) entry which is preliminary data.</text>
</comment>
<accession>A0A9P6QRW8</accession>
<dbReference type="EMBL" id="JAAAIN010002494">
    <property type="protein sequence ID" value="KAG0292558.1"/>
    <property type="molecule type" value="Genomic_DNA"/>
</dbReference>
<gene>
    <name evidence="1" type="ORF">BGZ97_005553</name>
</gene>
<reference evidence="1" key="1">
    <citation type="journal article" date="2020" name="Fungal Divers.">
        <title>Resolving the Mortierellaceae phylogeny through synthesis of multi-gene phylogenetics and phylogenomics.</title>
        <authorList>
            <person name="Vandepol N."/>
            <person name="Liber J."/>
            <person name="Desiro A."/>
            <person name="Na H."/>
            <person name="Kennedy M."/>
            <person name="Barry K."/>
            <person name="Grigoriev I.V."/>
            <person name="Miller A.N."/>
            <person name="O'Donnell K."/>
            <person name="Stajich J.E."/>
            <person name="Bonito G."/>
        </authorList>
    </citation>
    <scope>NUCLEOTIDE SEQUENCE</scope>
    <source>
        <strain evidence="1">NVP60</strain>
    </source>
</reference>